<dbReference type="SUPFAM" id="SSF102114">
    <property type="entry name" value="Radical SAM enzymes"/>
    <property type="match status" value="1"/>
</dbReference>
<evidence type="ECO:0008006" key="10">
    <source>
        <dbReference type="Google" id="ProtNLM"/>
    </source>
</evidence>
<dbReference type="SFLD" id="SFLDS00029">
    <property type="entry name" value="Radical_SAM"/>
    <property type="match status" value="1"/>
</dbReference>
<dbReference type="AlphaFoldDB" id="A0A0F8ZJ61"/>
<protein>
    <recommendedName>
        <fullName evidence="10">Radical SAM core domain-containing protein</fullName>
    </recommendedName>
</protein>
<evidence type="ECO:0000313" key="9">
    <source>
        <dbReference type="EMBL" id="KKK86075.1"/>
    </source>
</evidence>
<dbReference type="SFLD" id="SFLDG01067">
    <property type="entry name" value="SPASM/twitch_domain_containing"/>
    <property type="match status" value="1"/>
</dbReference>
<keyword evidence="6" id="KW-0411">Iron-sulfur</keyword>
<name>A0A0F8ZJ61_9ZZZZ</name>
<sequence>MQPDKLLAKRLGIDNLCQADRMPKYFEIETIRDCNAKCSMCTVGQWDSKKGKMSNDLFNRIVKETALHSDWIETICLSRNGEPLLDNNISNKIIMLKENKIKKVSFSTNASLLSEKKAIELLQTGLDEINFSIDGTTKETFESIRIGLNFEKVVNNCLRFIELRNQMKAKTSVRIRMVLQDDNKHERDDFINFWVPKVSSIDSVYSKIMHSWGNQLDDYKQKKNPSIEPCISPWSTMIVHYDGKVPLCGCDFNNKHLMGDLNSATIAEIWKSPDFKETRNLHIQGNRNNIELCTGCNIWDLEVKEVYS</sequence>
<keyword evidence="3" id="KW-0949">S-adenosyl-L-methionine</keyword>
<dbReference type="CDD" id="cd01335">
    <property type="entry name" value="Radical_SAM"/>
    <property type="match status" value="1"/>
</dbReference>
<dbReference type="Pfam" id="PF13186">
    <property type="entry name" value="SPASM"/>
    <property type="match status" value="1"/>
</dbReference>
<dbReference type="InterPro" id="IPR023885">
    <property type="entry name" value="4Fe4S-binding_SPASM_dom"/>
</dbReference>
<comment type="caution">
    <text evidence="9">The sequence shown here is derived from an EMBL/GenBank/DDBJ whole genome shotgun (WGS) entry which is preliminary data.</text>
</comment>
<dbReference type="PANTHER" id="PTHR11228">
    <property type="entry name" value="RADICAL SAM DOMAIN PROTEIN"/>
    <property type="match status" value="1"/>
</dbReference>
<evidence type="ECO:0000256" key="5">
    <source>
        <dbReference type="ARBA" id="ARBA00023004"/>
    </source>
</evidence>
<dbReference type="InterPro" id="IPR050377">
    <property type="entry name" value="Radical_SAM_PqqE_MftC-like"/>
</dbReference>
<evidence type="ECO:0000259" key="7">
    <source>
        <dbReference type="Pfam" id="PF04055"/>
    </source>
</evidence>
<evidence type="ECO:0000256" key="4">
    <source>
        <dbReference type="ARBA" id="ARBA00022723"/>
    </source>
</evidence>
<reference evidence="9" key="1">
    <citation type="journal article" date="2015" name="Nature">
        <title>Complex archaea that bridge the gap between prokaryotes and eukaryotes.</title>
        <authorList>
            <person name="Spang A."/>
            <person name="Saw J.H."/>
            <person name="Jorgensen S.L."/>
            <person name="Zaremba-Niedzwiedzka K."/>
            <person name="Martijn J."/>
            <person name="Lind A.E."/>
            <person name="van Eijk R."/>
            <person name="Schleper C."/>
            <person name="Guy L."/>
            <person name="Ettema T.J."/>
        </authorList>
    </citation>
    <scope>NUCLEOTIDE SEQUENCE</scope>
</reference>
<dbReference type="SFLD" id="SFLDG01387">
    <property type="entry name" value="BtrN-like_SPASM_domain_contain"/>
    <property type="match status" value="1"/>
</dbReference>
<feature type="domain" description="Radical SAM core" evidence="7">
    <location>
        <begin position="28"/>
        <end position="193"/>
    </location>
</feature>
<dbReference type="GO" id="GO:0051536">
    <property type="term" value="F:iron-sulfur cluster binding"/>
    <property type="evidence" value="ECO:0007669"/>
    <property type="project" value="UniProtKB-KW"/>
</dbReference>
<dbReference type="CDD" id="cd21109">
    <property type="entry name" value="SPASM"/>
    <property type="match status" value="1"/>
</dbReference>
<keyword evidence="2" id="KW-0004">4Fe-4S</keyword>
<evidence type="ECO:0000256" key="6">
    <source>
        <dbReference type="ARBA" id="ARBA00023014"/>
    </source>
</evidence>
<dbReference type="Pfam" id="PF04055">
    <property type="entry name" value="Radical_SAM"/>
    <property type="match status" value="1"/>
</dbReference>
<dbReference type="GO" id="GO:0003824">
    <property type="term" value="F:catalytic activity"/>
    <property type="evidence" value="ECO:0007669"/>
    <property type="project" value="InterPro"/>
</dbReference>
<evidence type="ECO:0000259" key="8">
    <source>
        <dbReference type="Pfam" id="PF13186"/>
    </source>
</evidence>
<dbReference type="Gene3D" id="3.20.20.70">
    <property type="entry name" value="Aldolase class I"/>
    <property type="match status" value="1"/>
</dbReference>
<proteinExistence type="predicted"/>
<gene>
    <name evidence="9" type="ORF">LCGC14_2766870</name>
</gene>
<dbReference type="InterPro" id="IPR007197">
    <property type="entry name" value="rSAM"/>
</dbReference>
<dbReference type="InterPro" id="IPR058240">
    <property type="entry name" value="rSAM_sf"/>
</dbReference>
<dbReference type="EMBL" id="LAZR01051015">
    <property type="protein sequence ID" value="KKK86075.1"/>
    <property type="molecule type" value="Genomic_DNA"/>
</dbReference>
<dbReference type="InterPro" id="IPR013785">
    <property type="entry name" value="Aldolase_TIM"/>
</dbReference>
<keyword evidence="5" id="KW-0408">Iron</keyword>
<organism evidence="9">
    <name type="scientific">marine sediment metagenome</name>
    <dbReference type="NCBI Taxonomy" id="412755"/>
    <lineage>
        <taxon>unclassified sequences</taxon>
        <taxon>metagenomes</taxon>
        <taxon>ecological metagenomes</taxon>
    </lineage>
</organism>
<dbReference type="InterPro" id="IPR034391">
    <property type="entry name" value="AdoMet-like_SPASM_containing"/>
</dbReference>
<accession>A0A0F8ZJ61</accession>
<evidence type="ECO:0000256" key="2">
    <source>
        <dbReference type="ARBA" id="ARBA00022485"/>
    </source>
</evidence>
<comment type="cofactor">
    <cofactor evidence="1">
        <name>[4Fe-4S] cluster</name>
        <dbReference type="ChEBI" id="CHEBI:49883"/>
    </cofactor>
</comment>
<feature type="domain" description="4Fe4S-binding SPASM" evidence="8">
    <location>
        <begin position="230"/>
        <end position="297"/>
    </location>
</feature>
<dbReference type="GO" id="GO:0046872">
    <property type="term" value="F:metal ion binding"/>
    <property type="evidence" value="ECO:0007669"/>
    <property type="project" value="UniProtKB-KW"/>
</dbReference>
<evidence type="ECO:0000256" key="3">
    <source>
        <dbReference type="ARBA" id="ARBA00022691"/>
    </source>
</evidence>
<evidence type="ECO:0000256" key="1">
    <source>
        <dbReference type="ARBA" id="ARBA00001966"/>
    </source>
</evidence>
<dbReference type="PANTHER" id="PTHR11228:SF7">
    <property type="entry name" value="PQQA PEPTIDE CYCLASE"/>
    <property type="match status" value="1"/>
</dbReference>
<keyword evidence="4" id="KW-0479">Metal-binding</keyword>